<dbReference type="InterPro" id="IPR051911">
    <property type="entry name" value="SDR_oxidoreductase"/>
</dbReference>
<dbReference type="Proteomes" id="UP001290455">
    <property type="component" value="Unassembled WGS sequence"/>
</dbReference>
<keyword evidence="5" id="KW-1185">Reference proteome</keyword>
<name>A0ABU5J3C7_9BACI</name>
<evidence type="ECO:0000256" key="2">
    <source>
        <dbReference type="ARBA" id="ARBA00023002"/>
    </source>
</evidence>
<dbReference type="PANTHER" id="PTHR43976:SF16">
    <property type="entry name" value="SHORT-CHAIN DEHYDROGENASE_REDUCTASE FAMILY PROTEIN"/>
    <property type="match status" value="1"/>
</dbReference>
<organism evidence="4 5">
    <name type="scientific">Robertmurraya mangrovi</name>
    <dbReference type="NCBI Taxonomy" id="3098077"/>
    <lineage>
        <taxon>Bacteria</taxon>
        <taxon>Bacillati</taxon>
        <taxon>Bacillota</taxon>
        <taxon>Bacilli</taxon>
        <taxon>Bacillales</taxon>
        <taxon>Bacillaceae</taxon>
        <taxon>Robertmurraya</taxon>
    </lineage>
</organism>
<dbReference type="InterPro" id="IPR020904">
    <property type="entry name" value="Sc_DH/Rdtase_CS"/>
</dbReference>
<dbReference type="RefSeq" id="WP_322448169.1">
    <property type="nucleotide sequence ID" value="NZ_JAXOFX010000017.1"/>
</dbReference>
<reference evidence="4 5" key="1">
    <citation type="submission" date="2023-11" db="EMBL/GenBank/DDBJ databases">
        <title>Bacillus jintuensis, isolated from a mudflat on the Beibu Gulf coast.</title>
        <authorList>
            <person name="Li M."/>
        </authorList>
    </citation>
    <scope>NUCLEOTIDE SEQUENCE [LARGE SCALE GENOMIC DNA]</scope>
    <source>
        <strain evidence="4 5">31A1R</strain>
    </source>
</reference>
<proteinExistence type="inferred from homology"/>
<keyword evidence="2" id="KW-0560">Oxidoreductase</keyword>
<dbReference type="NCBIfam" id="NF005372">
    <property type="entry name" value="PRK06914.1"/>
    <property type="match status" value="1"/>
</dbReference>
<dbReference type="SUPFAM" id="SSF51735">
    <property type="entry name" value="NAD(P)-binding Rossmann-fold domains"/>
    <property type="match status" value="1"/>
</dbReference>
<dbReference type="PRINTS" id="PR00081">
    <property type="entry name" value="GDHRDH"/>
</dbReference>
<sequence length="279" mass="31233">MNKGIAVVTGASSGFGLLTTIELAKRNFHVIATMRNLEKGETLLQLGKQNGVEKQISLLELDVTSESSINHFKNYINELGSVDVLINNAGFAGAGFVEEIPLDEYRKQFETNFFGLIAVTQACLPFMREKQKGKIINISSISGRVGFPGISPYVASKHAVEGFSECLRLEMKPFGVEVILIEPGSYKTNIWSTGKQVTEKSLNPNSPYFTYMRKIEEQLEKGEHNFGNPLDVANRIVQLAEEEKTSLRHPIGKGIKTAIFMKNLIPWRMWEKLFFKKLG</sequence>
<protein>
    <submittedName>
        <fullName evidence="4">Oxidoreductase</fullName>
    </submittedName>
</protein>
<dbReference type="PANTHER" id="PTHR43976">
    <property type="entry name" value="SHORT CHAIN DEHYDROGENASE"/>
    <property type="match status" value="1"/>
</dbReference>
<dbReference type="InterPro" id="IPR036291">
    <property type="entry name" value="NAD(P)-bd_dom_sf"/>
</dbReference>
<dbReference type="PRINTS" id="PR00080">
    <property type="entry name" value="SDRFAMILY"/>
</dbReference>
<comment type="caution">
    <text evidence="4">The sequence shown here is derived from an EMBL/GenBank/DDBJ whole genome shotgun (WGS) entry which is preliminary data.</text>
</comment>
<dbReference type="PROSITE" id="PS00061">
    <property type="entry name" value="ADH_SHORT"/>
    <property type="match status" value="1"/>
</dbReference>
<evidence type="ECO:0000256" key="1">
    <source>
        <dbReference type="ARBA" id="ARBA00006484"/>
    </source>
</evidence>
<gene>
    <name evidence="4" type="ORF">SM124_19330</name>
</gene>
<dbReference type="Pfam" id="PF00106">
    <property type="entry name" value="adh_short"/>
    <property type="match status" value="1"/>
</dbReference>
<evidence type="ECO:0000256" key="3">
    <source>
        <dbReference type="RuleBase" id="RU000363"/>
    </source>
</evidence>
<dbReference type="CDD" id="cd05374">
    <property type="entry name" value="17beta-HSD-like_SDR_c"/>
    <property type="match status" value="1"/>
</dbReference>
<dbReference type="EMBL" id="JAXOFX010000017">
    <property type="protein sequence ID" value="MDZ5473876.1"/>
    <property type="molecule type" value="Genomic_DNA"/>
</dbReference>
<dbReference type="InterPro" id="IPR002347">
    <property type="entry name" value="SDR_fam"/>
</dbReference>
<comment type="similarity">
    <text evidence="1 3">Belongs to the short-chain dehydrogenases/reductases (SDR) family.</text>
</comment>
<accession>A0ABU5J3C7</accession>
<evidence type="ECO:0000313" key="5">
    <source>
        <dbReference type="Proteomes" id="UP001290455"/>
    </source>
</evidence>
<dbReference type="Gene3D" id="3.40.50.720">
    <property type="entry name" value="NAD(P)-binding Rossmann-like Domain"/>
    <property type="match status" value="1"/>
</dbReference>
<evidence type="ECO:0000313" key="4">
    <source>
        <dbReference type="EMBL" id="MDZ5473876.1"/>
    </source>
</evidence>